<accession>A0A8H4IKK7</accession>
<dbReference type="InterPro" id="IPR011701">
    <property type="entry name" value="MFS"/>
</dbReference>
<feature type="transmembrane region" description="Helical" evidence="7">
    <location>
        <begin position="374"/>
        <end position="398"/>
    </location>
</feature>
<feature type="transmembrane region" description="Helical" evidence="7">
    <location>
        <begin position="433"/>
        <end position="451"/>
    </location>
</feature>
<feature type="transmembrane region" description="Helical" evidence="7">
    <location>
        <begin position="227"/>
        <end position="248"/>
    </location>
</feature>
<dbReference type="AlphaFoldDB" id="A0A8H4IKK7"/>
<keyword evidence="5 7" id="KW-0472">Membrane</keyword>
<dbReference type="GO" id="GO:0016020">
    <property type="term" value="C:membrane"/>
    <property type="evidence" value="ECO:0007669"/>
    <property type="project" value="UniProtKB-SubCell"/>
</dbReference>
<evidence type="ECO:0000256" key="3">
    <source>
        <dbReference type="ARBA" id="ARBA00022692"/>
    </source>
</evidence>
<evidence type="ECO:0000256" key="2">
    <source>
        <dbReference type="ARBA" id="ARBA00022448"/>
    </source>
</evidence>
<evidence type="ECO:0000313" key="9">
    <source>
        <dbReference type="Proteomes" id="UP000572817"/>
    </source>
</evidence>
<feature type="transmembrane region" description="Helical" evidence="7">
    <location>
        <begin position="192"/>
        <end position="215"/>
    </location>
</feature>
<gene>
    <name evidence="8" type="ORF">GTA08_BOTSDO09490</name>
</gene>
<comment type="caution">
    <text evidence="8">The sequence shown here is derived from an EMBL/GenBank/DDBJ whole genome shotgun (WGS) entry which is preliminary data.</text>
</comment>
<dbReference type="OrthoDB" id="1935484at2759"/>
<dbReference type="Proteomes" id="UP000572817">
    <property type="component" value="Unassembled WGS sequence"/>
</dbReference>
<evidence type="ECO:0000313" key="8">
    <source>
        <dbReference type="EMBL" id="KAF4302805.1"/>
    </source>
</evidence>
<comment type="subcellular location">
    <subcellularLocation>
        <location evidence="1">Membrane</location>
        <topology evidence="1">Multi-pass membrane protein</topology>
    </subcellularLocation>
</comment>
<evidence type="ECO:0000256" key="5">
    <source>
        <dbReference type="ARBA" id="ARBA00023136"/>
    </source>
</evidence>
<dbReference type="EMBL" id="WWBZ02000062">
    <property type="protein sequence ID" value="KAF4302805.1"/>
    <property type="molecule type" value="Genomic_DNA"/>
</dbReference>
<evidence type="ECO:0000256" key="7">
    <source>
        <dbReference type="SAM" id="Phobius"/>
    </source>
</evidence>
<keyword evidence="4 7" id="KW-1133">Transmembrane helix</keyword>
<dbReference type="SUPFAM" id="SSF103473">
    <property type="entry name" value="MFS general substrate transporter"/>
    <property type="match status" value="1"/>
</dbReference>
<protein>
    <submittedName>
        <fullName evidence="8">Phthalate transporter</fullName>
    </submittedName>
</protein>
<proteinExistence type="predicted"/>
<feature type="transmembrane region" description="Helical" evidence="7">
    <location>
        <begin position="501"/>
        <end position="523"/>
    </location>
</feature>
<dbReference type="InterPro" id="IPR036259">
    <property type="entry name" value="MFS_trans_sf"/>
</dbReference>
<sequence>MASGADEFGGPPVDKNPQNTIPVPYEEENNAKKAPIVDVQKESDDLLLSHPGSERRFWYQRGTKFDSSAIATQRSVFDDPDLAKHYQPRADWENIHRFDPSARWTWAEEYKLIRKIDLRIMVFACIMFMSLELDRSNLQQALTDNFLGDLGMNTNDYNLGNTVFKLSFLCAELPSQLVTSAQFKLQGRPAFLACRALLGILQGGFIPDVILYLSYFYKHHELSLRLGFFWTAMSIADILASFLAYGILHLRGHEGHAGWRWLFLLEGILTLTIGLVAYILMPPGPTQTANWARGKKGWFNEREETIMVNRVIREDPSKSDMHNREALTPRMLWQSLKDYDIWPLYLLGLTFQIPMTTPQNYLTLTLKSLGFNTFTTNLLVIPSQVIHIFTMLSLTYLAEVRSSLSMTALISQIWAFPFVLVLYVLNINNLNQWIAWVIMTLFLSYPSPHPIQVAWNSRISNTVRSRTVSAAMYNMFVQTSGIISSNIYREDDKPRYRRGNRALLAINIMNIILYLLTKAYYVWRNKTKARKWDAMTPEQREEYLATTTDKGNKRLDFQFAH</sequence>
<keyword evidence="3 7" id="KW-0812">Transmembrane</keyword>
<dbReference type="GO" id="GO:0022857">
    <property type="term" value="F:transmembrane transporter activity"/>
    <property type="evidence" value="ECO:0007669"/>
    <property type="project" value="InterPro"/>
</dbReference>
<keyword evidence="9" id="KW-1185">Reference proteome</keyword>
<reference evidence="8" key="1">
    <citation type="submission" date="2020-04" db="EMBL/GenBank/DDBJ databases">
        <title>Genome Assembly and Annotation of Botryosphaeria dothidea sdau 11-99, a Latent Pathogen of Apple Fruit Ring Rot in China.</title>
        <authorList>
            <person name="Yu C."/>
            <person name="Diao Y."/>
            <person name="Lu Q."/>
            <person name="Zhao J."/>
            <person name="Cui S."/>
            <person name="Peng C."/>
            <person name="He B."/>
            <person name="Liu H."/>
        </authorList>
    </citation>
    <scope>NUCLEOTIDE SEQUENCE [LARGE SCALE GENOMIC DNA]</scope>
    <source>
        <strain evidence="8">Sdau11-99</strain>
    </source>
</reference>
<evidence type="ECO:0000256" key="4">
    <source>
        <dbReference type="ARBA" id="ARBA00022989"/>
    </source>
</evidence>
<dbReference type="Pfam" id="PF07690">
    <property type="entry name" value="MFS_1"/>
    <property type="match status" value="1"/>
</dbReference>
<feature type="transmembrane region" description="Helical" evidence="7">
    <location>
        <begin position="404"/>
        <end position="426"/>
    </location>
</feature>
<organism evidence="8 9">
    <name type="scientific">Botryosphaeria dothidea</name>
    <dbReference type="NCBI Taxonomy" id="55169"/>
    <lineage>
        <taxon>Eukaryota</taxon>
        <taxon>Fungi</taxon>
        <taxon>Dikarya</taxon>
        <taxon>Ascomycota</taxon>
        <taxon>Pezizomycotina</taxon>
        <taxon>Dothideomycetes</taxon>
        <taxon>Dothideomycetes incertae sedis</taxon>
        <taxon>Botryosphaeriales</taxon>
        <taxon>Botryosphaeriaceae</taxon>
        <taxon>Botryosphaeria</taxon>
    </lineage>
</organism>
<dbReference type="PANTHER" id="PTHR43791:SF65">
    <property type="entry name" value="MAJOR FACILITATOR SUPERFAMILY (MFS) PROFILE DOMAIN-CONTAINING PROTEIN-RELATED"/>
    <property type="match status" value="1"/>
</dbReference>
<dbReference type="Gene3D" id="1.20.1250.20">
    <property type="entry name" value="MFS general substrate transporter like domains"/>
    <property type="match status" value="1"/>
</dbReference>
<feature type="region of interest" description="Disordered" evidence="6">
    <location>
        <begin position="1"/>
        <end position="36"/>
    </location>
</feature>
<evidence type="ECO:0000256" key="6">
    <source>
        <dbReference type="SAM" id="MobiDB-lite"/>
    </source>
</evidence>
<name>A0A8H4IKK7_9PEZI</name>
<dbReference type="PANTHER" id="PTHR43791">
    <property type="entry name" value="PERMEASE-RELATED"/>
    <property type="match status" value="1"/>
</dbReference>
<evidence type="ECO:0000256" key="1">
    <source>
        <dbReference type="ARBA" id="ARBA00004141"/>
    </source>
</evidence>
<keyword evidence="2" id="KW-0813">Transport</keyword>
<feature type="transmembrane region" description="Helical" evidence="7">
    <location>
        <begin position="260"/>
        <end position="281"/>
    </location>
</feature>